<dbReference type="RefSeq" id="WP_204007215.1">
    <property type="nucleotide sequence ID" value="NZ_BOPG01000072.1"/>
</dbReference>
<evidence type="ECO:0008006" key="3">
    <source>
        <dbReference type="Google" id="ProtNLM"/>
    </source>
</evidence>
<comment type="caution">
    <text evidence="1">The sequence shown here is derived from an EMBL/GenBank/DDBJ whole genome shotgun (WGS) entry which is preliminary data.</text>
</comment>
<organism evidence="1 2">
    <name type="scientific">Virgisporangium aurantiacum</name>
    <dbReference type="NCBI Taxonomy" id="175570"/>
    <lineage>
        <taxon>Bacteria</taxon>
        <taxon>Bacillati</taxon>
        <taxon>Actinomycetota</taxon>
        <taxon>Actinomycetes</taxon>
        <taxon>Micromonosporales</taxon>
        <taxon>Micromonosporaceae</taxon>
        <taxon>Virgisporangium</taxon>
    </lineage>
</organism>
<proteinExistence type="predicted"/>
<dbReference type="EMBL" id="BOPG01000072">
    <property type="protein sequence ID" value="GIJ61920.1"/>
    <property type="molecule type" value="Genomic_DNA"/>
</dbReference>
<name>A0A8J3ZHC8_9ACTN</name>
<dbReference type="AlphaFoldDB" id="A0A8J3ZHC8"/>
<reference evidence="1" key="1">
    <citation type="submission" date="2021-01" db="EMBL/GenBank/DDBJ databases">
        <title>Whole genome shotgun sequence of Virgisporangium aurantiacum NBRC 16421.</title>
        <authorList>
            <person name="Komaki H."/>
            <person name="Tamura T."/>
        </authorList>
    </citation>
    <scope>NUCLEOTIDE SEQUENCE</scope>
    <source>
        <strain evidence="1">NBRC 16421</strain>
    </source>
</reference>
<accession>A0A8J3ZHC8</accession>
<evidence type="ECO:0000313" key="2">
    <source>
        <dbReference type="Proteomes" id="UP000612585"/>
    </source>
</evidence>
<gene>
    <name evidence="1" type="ORF">Vau01_094360</name>
</gene>
<evidence type="ECO:0000313" key="1">
    <source>
        <dbReference type="EMBL" id="GIJ61920.1"/>
    </source>
</evidence>
<dbReference type="InterPro" id="IPR008930">
    <property type="entry name" value="Terpenoid_cyclase/PrenylTrfase"/>
</dbReference>
<dbReference type="Proteomes" id="UP000612585">
    <property type="component" value="Unassembled WGS sequence"/>
</dbReference>
<sequence length="268" mass="28997">MADLDAAIGYVVAHGDSVDRARLSFLRSGTTPNVEVLEKAEFGDLPDGGFPALSSSAVPSVDATCFRLSELADLNAMHRPVARAAIAWLARCQYPEGYWQEDESLAAVAPPWAMPGDPEATVYQTVNAAYWLAVSAPPPPAYDQQPEYHQQVAMAGEAFKSTLNQNGAWPSYLAAGWLGCALLFHLGSYYESAQIQVILAERVPDMSPADTASLAASLRRVGMNAEDWLLQSARQRLTNTQRHDGAWASDDGPAFDVHTTLTAIRAFQ</sequence>
<protein>
    <recommendedName>
        <fullName evidence="3">Prenyltransferase and squalene oxidase repeat-containing protein</fullName>
    </recommendedName>
</protein>
<dbReference type="Gene3D" id="1.50.10.20">
    <property type="match status" value="1"/>
</dbReference>
<dbReference type="SUPFAM" id="SSF48239">
    <property type="entry name" value="Terpenoid cyclases/Protein prenyltransferases"/>
    <property type="match status" value="1"/>
</dbReference>
<keyword evidence="2" id="KW-1185">Reference proteome</keyword>